<feature type="region of interest" description="Disordered" evidence="1">
    <location>
        <begin position="39"/>
        <end position="89"/>
    </location>
</feature>
<accession>A0ABN2WNU9</accession>
<name>A0ABN2WNU9_9ACTN</name>
<keyword evidence="3" id="KW-1185">Reference proteome</keyword>
<evidence type="ECO:0000256" key="1">
    <source>
        <dbReference type="SAM" id="MobiDB-lite"/>
    </source>
</evidence>
<sequence length="89" mass="8632">MVPDRAAAVEGAAAGGTSAAAATVVTAAAAASAELLRMRMGPPGSGTCRVPSGAGEGEGTNAGRDLDVSRPATAAPDRSRSLQVPDTLR</sequence>
<evidence type="ECO:0000313" key="2">
    <source>
        <dbReference type="EMBL" id="GAA2095813.1"/>
    </source>
</evidence>
<dbReference type="EMBL" id="BAAAPE010000016">
    <property type="protein sequence ID" value="GAA2095813.1"/>
    <property type="molecule type" value="Genomic_DNA"/>
</dbReference>
<comment type="caution">
    <text evidence="2">The sequence shown here is derived from an EMBL/GenBank/DDBJ whole genome shotgun (WGS) entry which is preliminary data.</text>
</comment>
<dbReference type="Proteomes" id="UP001500016">
    <property type="component" value="Unassembled WGS sequence"/>
</dbReference>
<gene>
    <name evidence="2" type="ORF">GCM10009801_64960</name>
</gene>
<feature type="region of interest" description="Disordered" evidence="1">
    <location>
        <begin position="1"/>
        <end position="20"/>
    </location>
</feature>
<organism evidence="2 3">
    <name type="scientific">Streptomyces albiaxialis</name>
    <dbReference type="NCBI Taxonomy" id="329523"/>
    <lineage>
        <taxon>Bacteria</taxon>
        <taxon>Bacillati</taxon>
        <taxon>Actinomycetota</taxon>
        <taxon>Actinomycetes</taxon>
        <taxon>Kitasatosporales</taxon>
        <taxon>Streptomycetaceae</taxon>
        <taxon>Streptomyces</taxon>
    </lineage>
</organism>
<evidence type="ECO:0000313" key="3">
    <source>
        <dbReference type="Proteomes" id="UP001500016"/>
    </source>
</evidence>
<proteinExistence type="predicted"/>
<protein>
    <submittedName>
        <fullName evidence="2">Uncharacterized protein</fullName>
    </submittedName>
</protein>
<reference evidence="2 3" key="1">
    <citation type="journal article" date="2019" name="Int. J. Syst. Evol. Microbiol.">
        <title>The Global Catalogue of Microorganisms (GCM) 10K type strain sequencing project: providing services to taxonomists for standard genome sequencing and annotation.</title>
        <authorList>
            <consortium name="The Broad Institute Genomics Platform"/>
            <consortium name="The Broad Institute Genome Sequencing Center for Infectious Disease"/>
            <person name="Wu L."/>
            <person name="Ma J."/>
        </authorList>
    </citation>
    <scope>NUCLEOTIDE SEQUENCE [LARGE SCALE GENOMIC DNA]</scope>
    <source>
        <strain evidence="2 3">JCM 15478</strain>
    </source>
</reference>